<dbReference type="EMBL" id="BGPR01000701">
    <property type="protein sequence ID" value="GBM32204.1"/>
    <property type="molecule type" value="Genomic_DNA"/>
</dbReference>
<sequence length="104" mass="12494">MRRPLRQRHDPSSVRKQFNSTPLLYSHRKRDPAYFIRQFLIPIFEMPPVPYKQGLNLCGPQIFSKMPLTFLKYRVIQKSGAILNINNSHTYEDKKMLFAQKRWK</sequence>
<organism evidence="1 2">
    <name type="scientific">Araneus ventricosus</name>
    <name type="common">Orbweaver spider</name>
    <name type="synonym">Epeira ventricosa</name>
    <dbReference type="NCBI Taxonomy" id="182803"/>
    <lineage>
        <taxon>Eukaryota</taxon>
        <taxon>Metazoa</taxon>
        <taxon>Ecdysozoa</taxon>
        <taxon>Arthropoda</taxon>
        <taxon>Chelicerata</taxon>
        <taxon>Arachnida</taxon>
        <taxon>Araneae</taxon>
        <taxon>Araneomorphae</taxon>
        <taxon>Entelegynae</taxon>
        <taxon>Araneoidea</taxon>
        <taxon>Araneidae</taxon>
        <taxon>Araneus</taxon>
    </lineage>
</organism>
<proteinExistence type="predicted"/>
<keyword evidence="2" id="KW-1185">Reference proteome</keyword>
<evidence type="ECO:0000313" key="1">
    <source>
        <dbReference type="EMBL" id="GBM32204.1"/>
    </source>
</evidence>
<name>A0A4Y2EWC7_ARAVE</name>
<evidence type="ECO:0000313" key="2">
    <source>
        <dbReference type="Proteomes" id="UP000499080"/>
    </source>
</evidence>
<gene>
    <name evidence="1" type="ORF">AVEN_131596_1</name>
</gene>
<accession>A0A4Y2EWC7</accession>
<comment type="caution">
    <text evidence="1">The sequence shown here is derived from an EMBL/GenBank/DDBJ whole genome shotgun (WGS) entry which is preliminary data.</text>
</comment>
<dbReference type="AlphaFoldDB" id="A0A4Y2EWC7"/>
<protein>
    <submittedName>
        <fullName evidence="1">Uncharacterized protein</fullName>
    </submittedName>
</protein>
<reference evidence="1 2" key="1">
    <citation type="journal article" date="2019" name="Sci. Rep.">
        <title>Orb-weaving spider Araneus ventricosus genome elucidates the spidroin gene catalogue.</title>
        <authorList>
            <person name="Kono N."/>
            <person name="Nakamura H."/>
            <person name="Ohtoshi R."/>
            <person name="Moran D.A.P."/>
            <person name="Shinohara A."/>
            <person name="Yoshida Y."/>
            <person name="Fujiwara M."/>
            <person name="Mori M."/>
            <person name="Tomita M."/>
            <person name="Arakawa K."/>
        </authorList>
    </citation>
    <scope>NUCLEOTIDE SEQUENCE [LARGE SCALE GENOMIC DNA]</scope>
</reference>
<dbReference type="Proteomes" id="UP000499080">
    <property type="component" value="Unassembled WGS sequence"/>
</dbReference>